<dbReference type="GO" id="GO:0005829">
    <property type="term" value="C:cytosol"/>
    <property type="evidence" value="ECO:0007669"/>
    <property type="project" value="TreeGrafter"/>
</dbReference>
<dbReference type="FunFam" id="3.40.140.10:FF:000008">
    <property type="entry name" value="Cytidine deaminase"/>
    <property type="match status" value="1"/>
</dbReference>
<gene>
    <name evidence="17" type="ORF">DES32_1228</name>
</gene>
<keyword evidence="6 14" id="KW-0479">Metal-binding</keyword>
<dbReference type="GO" id="GO:0072527">
    <property type="term" value="P:pyrimidine-containing compound metabolic process"/>
    <property type="evidence" value="ECO:0007669"/>
    <property type="project" value="UniProtKB-ARBA"/>
</dbReference>
<dbReference type="Pfam" id="PF00383">
    <property type="entry name" value="dCMP_cyt_deam_1"/>
    <property type="match status" value="1"/>
</dbReference>
<evidence type="ECO:0000259" key="16">
    <source>
        <dbReference type="PROSITE" id="PS51747"/>
    </source>
</evidence>
<dbReference type="OrthoDB" id="9795347at2"/>
<dbReference type="GO" id="GO:0004126">
    <property type="term" value="F:cytidine deaminase activity"/>
    <property type="evidence" value="ECO:0007669"/>
    <property type="project" value="UniProtKB-UniRule"/>
</dbReference>
<evidence type="ECO:0000256" key="11">
    <source>
        <dbReference type="ARBA" id="ARBA00049558"/>
    </source>
</evidence>
<evidence type="ECO:0000313" key="18">
    <source>
        <dbReference type="Proteomes" id="UP000256900"/>
    </source>
</evidence>
<comment type="catalytic activity">
    <reaction evidence="10 15">
        <text>2'-deoxycytidine + H2O + H(+) = 2'-deoxyuridine + NH4(+)</text>
        <dbReference type="Rhea" id="RHEA:13433"/>
        <dbReference type="ChEBI" id="CHEBI:15377"/>
        <dbReference type="ChEBI" id="CHEBI:15378"/>
        <dbReference type="ChEBI" id="CHEBI:15698"/>
        <dbReference type="ChEBI" id="CHEBI:16450"/>
        <dbReference type="ChEBI" id="CHEBI:28938"/>
        <dbReference type="EC" id="3.5.4.5"/>
    </reaction>
</comment>
<evidence type="ECO:0000256" key="1">
    <source>
        <dbReference type="ARBA" id="ARBA00001947"/>
    </source>
</evidence>
<comment type="similarity">
    <text evidence="3 15">Belongs to the cytidine and deoxycytidylate deaminase family.</text>
</comment>
<evidence type="ECO:0000256" key="6">
    <source>
        <dbReference type="ARBA" id="ARBA00022723"/>
    </source>
</evidence>
<evidence type="ECO:0000256" key="4">
    <source>
        <dbReference type="ARBA" id="ARBA00012783"/>
    </source>
</evidence>
<evidence type="ECO:0000256" key="9">
    <source>
        <dbReference type="ARBA" id="ARBA00032005"/>
    </source>
</evidence>
<feature type="binding site" evidence="14">
    <location>
        <position position="64"/>
    </location>
    <ligand>
        <name>Zn(2+)</name>
        <dbReference type="ChEBI" id="CHEBI:29105"/>
        <note>catalytic</note>
    </ligand>
</feature>
<evidence type="ECO:0000313" key="17">
    <source>
        <dbReference type="EMBL" id="REF87605.1"/>
    </source>
</evidence>
<dbReference type="InterPro" id="IPR050202">
    <property type="entry name" value="Cyt/Deoxycyt_deaminase"/>
</dbReference>
<evidence type="ECO:0000256" key="12">
    <source>
        <dbReference type="PIRSR" id="PIRSR606262-1"/>
    </source>
</evidence>
<keyword evidence="18" id="KW-1185">Reference proteome</keyword>
<sequence>MTAILQDAAQSASLDRLFTAAHAARENAYAPYSHFAVGAAVRTPDGAIFSGANVENAAYPAGCCAETGAIAAMVAAGGRQIAEVLVVADCGEGIWPCGACRQRIAEFATEDAVVHSAGPEGVRQSIKFAALLPRAFDRQTLESESG</sequence>
<dbReference type="PANTHER" id="PTHR11644:SF2">
    <property type="entry name" value="CYTIDINE DEAMINASE"/>
    <property type="match status" value="1"/>
</dbReference>
<dbReference type="Gene3D" id="3.40.140.10">
    <property type="entry name" value="Cytidine Deaminase, domain 2"/>
    <property type="match status" value="1"/>
</dbReference>
<dbReference type="NCBIfam" id="NF004064">
    <property type="entry name" value="PRK05578.1"/>
    <property type="match status" value="1"/>
</dbReference>
<dbReference type="EC" id="3.5.4.5" evidence="4 15"/>
<dbReference type="InterPro" id="IPR006262">
    <property type="entry name" value="Cyt_deam_tetra"/>
</dbReference>
<evidence type="ECO:0000256" key="13">
    <source>
        <dbReference type="PIRSR" id="PIRSR606262-2"/>
    </source>
</evidence>
<dbReference type="PROSITE" id="PS51747">
    <property type="entry name" value="CYT_DCMP_DEAMINASES_2"/>
    <property type="match status" value="1"/>
</dbReference>
<evidence type="ECO:0000256" key="5">
    <source>
        <dbReference type="ARBA" id="ARBA00018266"/>
    </source>
</evidence>
<evidence type="ECO:0000256" key="8">
    <source>
        <dbReference type="ARBA" id="ARBA00022833"/>
    </source>
</evidence>
<evidence type="ECO:0000256" key="2">
    <source>
        <dbReference type="ARBA" id="ARBA00003949"/>
    </source>
</evidence>
<feature type="active site" description="Proton donor" evidence="12">
    <location>
        <position position="66"/>
    </location>
</feature>
<dbReference type="RefSeq" id="WP_115836346.1">
    <property type="nucleotide sequence ID" value="NZ_CP025086.1"/>
</dbReference>
<dbReference type="InterPro" id="IPR002125">
    <property type="entry name" value="CMP_dCMP_dom"/>
</dbReference>
<proteinExistence type="inferred from homology"/>
<evidence type="ECO:0000256" key="10">
    <source>
        <dbReference type="ARBA" id="ARBA00049252"/>
    </source>
</evidence>
<organism evidence="17 18">
    <name type="scientific">Methylovirgula ligni</name>
    <dbReference type="NCBI Taxonomy" id="569860"/>
    <lineage>
        <taxon>Bacteria</taxon>
        <taxon>Pseudomonadati</taxon>
        <taxon>Pseudomonadota</taxon>
        <taxon>Alphaproteobacteria</taxon>
        <taxon>Hyphomicrobiales</taxon>
        <taxon>Beijerinckiaceae</taxon>
        <taxon>Methylovirgula</taxon>
    </lineage>
</organism>
<dbReference type="SUPFAM" id="SSF53927">
    <property type="entry name" value="Cytidine deaminase-like"/>
    <property type="match status" value="1"/>
</dbReference>
<dbReference type="Proteomes" id="UP000256900">
    <property type="component" value="Unassembled WGS sequence"/>
</dbReference>
<evidence type="ECO:0000256" key="3">
    <source>
        <dbReference type="ARBA" id="ARBA00006576"/>
    </source>
</evidence>
<dbReference type="AlphaFoldDB" id="A0A3D9YZ16"/>
<protein>
    <recommendedName>
        <fullName evidence="5 15">Cytidine deaminase</fullName>
        <ecNumber evidence="4 15">3.5.4.5</ecNumber>
    </recommendedName>
    <alternativeName>
        <fullName evidence="9 15">Cytidine aminohydrolase</fullName>
    </alternativeName>
</protein>
<keyword evidence="8 14" id="KW-0862">Zinc</keyword>
<name>A0A3D9YZ16_9HYPH</name>
<feature type="domain" description="CMP/dCMP-type deaminase" evidence="16">
    <location>
        <begin position="12"/>
        <end position="139"/>
    </location>
</feature>
<dbReference type="GO" id="GO:0042802">
    <property type="term" value="F:identical protein binding"/>
    <property type="evidence" value="ECO:0007669"/>
    <property type="project" value="UniProtKB-ARBA"/>
</dbReference>
<evidence type="ECO:0000256" key="15">
    <source>
        <dbReference type="RuleBase" id="RU364006"/>
    </source>
</evidence>
<comment type="caution">
    <text evidence="17">The sequence shown here is derived from an EMBL/GenBank/DDBJ whole genome shotgun (WGS) entry which is preliminary data.</text>
</comment>
<keyword evidence="7 15" id="KW-0378">Hydrolase</keyword>
<evidence type="ECO:0000256" key="7">
    <source>
        <dbReference type="ARBA" id="ARBA00022801"/>
    </source>
</evidence>
<dbReference type="InterPro" id="IPR016192">
    <property type="entry name" value="APOBEC/CMP_deaminase_Zn-bd"/>
</dbReference>
<comment type="cofactor">
    <cofactor evidence="1 14 15">
        <name>Zn(2+)</name>
        <dbReference type="ChEBI" id="CHEBI:29105"/>
    </cofactor>
</comment>
<evidence type="ECO:0000256" key="14">
    <source>
        <dbReference type="PIRSR" id="PIRSR606262-3"/>
    </source>
</evidence>
<dbReference type="PANTHER" id="PTHR11644">
    <property type="entry name" value="CYTIDINE DEAMINASE"/>
    <property type="match status" value="1"/>
</dbReference>
<dbReference type="NCBIfam" id="TIGR01354">
    <property type="entry name" value="cyt_deam_tetra"/>
    <property type="match status" value="1"/>
</dbReference>
<comment type="function">
    <text evidence="2 15">This enzyme scavenges exogenous and endogenous cytidine and 2'-deoxycytidine for UMP synthesis.</text>
</comment>
<dbReference type="PROSITE" id="PS00903">
    <property type="entry name" value="CYT_DCMP_DEAMINASES_1"/>
    <property type="match status" value="1"/>
</dbReference>
<comment type="catalytic activity">
    <reaction evidence="11 15">
        <text>cytidine + H2O + H(+) = uridine + NH4(+)</text>
        <dbReference type="Rhea" id="RHEA:16069"/>
        <dbReference type="ChEBI" id="CHEBI:15377"/>
        <dbReference type="ChEBI" id="CHEBI:15378"/>
        <dbReference type="ChEBI" id="CHEBI:16704"/>
        <dbReference type="ChEBI" id="CHEBI:17562"/>
        <dbReference type="ChEBI" id="CHEBI:28938"/>
        <dbReference type="EC" id="3.5.4.5"/>
    </reaction>
</comment>
<feature type="binding site" evidence="13">
    <location>
        <begin position="53"/>
        <end position="59"/>
    </location>
    <ligand>
        <name>substrate</name>
    </ligand>
</feature>
<accession>A0A3D9YZ16</accession>
<dbReference type="GO" id="GO:0055086">
    <property type="term" value="P:nucleobase-containing small molecule metabolic process"/>
    <property type="evidence" value="ECO:0007669"/>
    <property type="project" value="UniProtKB-ARBA"/>
</dbReference>
<dbReference type="InterPro" id="IPR016193">
    <property type="entry name" value="Cytidine_deaminase-like"/>
</dbReference>
<dbReference type="GO" id="GO:0008270">
    <property type="term" value="F:zinc ion binding"/>
    <property type="evidence" value="ECO:0007669"/>
    <property type="project" value="UniProtKB-UniRule"/>
</dbReference>
<feature type="binding site" evidence="14">
    <location>
        <position position="97"/>
    </location>
    <ligand>
        <name>Zn(2+)</name>
        <dbReference type="ChEBI" id="CHEBI:29105"/>
        <note>catalytic</note>
    </ligand>
</feature>
<dbReference type="CDD" id="cd01283">
    <property type="entry name" value="cytidine_deaminase"/>
    <property type="match status" value="1"/>
</dbReference>
<reference evidence="17 18" key="1">
    <citation type="submission" date="2018-08" db="EMBL/GenBank/DDBJ databases">
        <title>Genomic Encyclopedia of Type Strains, Phase IV (KMG-IV): sequencing the most valuable type-strain genomes for metagenomic binning, comparative biology and taxonomic classification.</title>
        <authorList>
            <person name="Goeker M."/>
        </authorList>
    </citation>
    <scope>NUCLEOTIDE SEQUENCE [LARGE SCALE GENOMIC DNA]</scope>
    <source>
        <strain evidence="17 18">BW863</strain>
    </source>
</reference>
<feature type="binding site" evidence="14">
    <location>
        <position position="100"/>
    </location>
    <ligand>
        <name>Zn(2+)</name>
        <dbReference type="ChEBI" id="CHEBI:29105"/>
        <note>catalytic</note>
    </ligand>
</feature>
<dbReference type="EMBL" id="QUMO01000002">
    <property type="protein sequence ID" value="REF87605.1"/>
    <property type="molecule type" value="Genomic_DNA"/>
</dbReference>